<name>A0A7Y9JFQ4_9ACTN</name>
<keyword evidence="1" id="KW-0472">Membrane</keyword>
<feature type="transmembrane region" description="Helical" evidence="1">
    <location>
        <begin position="12"/>
        <end position="38"/>
    </location>
</feature>
<reference evidence="2 3" key="1">
    <citation type="submission" date="2020-07" db="EMBL/GenBank/DDBJ databases">
        <title>Sequencing the genomes of 1000 actinobacteria strains.</title>
        <authorList>
            <person name="Klenk H.-P."/>
        </authorList>
    </citation>
    <scope>NUCLEOTIDE SEQUENCE [LARGE SCALE GENOMIC DNA]</scope>
    <source>
        <strain evidence="2 3">DSM 40398</strain>
    </source>
</reference>
<organism evidence="2 3">
    <name type="scientific">Actinomadura luteofluorescens</name>
    <dbReference type="NCBI Taxonomy" id="46163"/>
    <lineage>
        <taxon>Bacteria</taxon>
        <taxon>Bacillati</taxon>
        <taxon>Actinomycetota</taxon>
        <taxon>Actinomycetes</taxon>
        <taxon>Streptosporangiales</taxon>
        <taxon>Thermomonosporaceae</taxon>
        <taxon>Actinomadura</taxon>
    </lineage>
</organism>
<evidence type="ECO:0000256" key="1">
    <source>
        <dbReference type="SAM" id="Phobius"/>
    </source>
</evidence>
<dbReference type="AlphaFoldDB" id="A0A7Y9JFQ4"/>
<evidence type="ECO:0000313" key="3">
    <source>
        <dbReference type="Proteomes" id="UP000529783"/>
    </source>
</evidence>
<feature type="transmembrane region" description="Helical" evidence="1">
    <location>
        <begin position="50"/>
        <end position="75"/>
    </location>
</feature>
<keyword evidence="3" id="KW-1185">Reference proteome</keyword>
<feature type="transmembrane region" description="Helical" evidence="1">
    <location>
        <begin position="126"/>
        <end position="148"/>
    </location>
</feature>
<keyword evidence="1" id="KW-1133">Transmembrane helix</keyword>
<gene>
    <name evidence="2" type="ORF">BJY14_003168</name>
</gene>
<comment type="caution">
    <text evidence="2">The sequence shown here is derived from an EMBL/GenBank/DDBJ whole genome shotgun (WGS) entry which is preliminary data.</text>
</comment>
<sequence length="153" mass="15279">MTKFMIVRSAAFIRSAVIGAVLVIAGAVITGICAAVMSNGDQNGILGFKGLVALAICAAAGAGILVAVSGIINLADGVGFTWPTALAAVEVLVTMGLNLVVGGVVGAVCGSAFFDRILVGDLFFNTYVGGLFGFGCACTMAMGGLAAWSRINR</sequence>
<protein>
    <submittedName>
        <fullName evidence="2">Uncharacterized protein</fullName>
    </submittedName>
</protein>
<keyword evidence="1" id="KW-0812">Transmembrane</keyword>
<evidence type="ECO:0000313" key="2">
    <source>
        <dbReference type="EMBL" id="NYD47185.1"/>
    </source>
</evidence>
<proteinExistence type="predicted"/>
<dbReference type="EMBL" id="JACCBA010000001">
    <property type="protein sequence ID" value="NYD47185.1"/>
    <property type="molecule type" value="Genomic_DNA"/>
</dbReference>
<accession>A0A7Y9JFQ4</accession>
<dbReference type="RefSeq" id="WP_179844301.1">
    <property type="nucleotide sequence ID" value="NZ_JACCBA010000001.1"/>
</dbReference>
<feature type="transmembrane region" description="Helical" evidence="1">
    <location>
        <begin position="87"/>
        <end position="114"/>
    </location>
</feature>
<dbReference type="Proteomes" id="UP000529783">
    <property type="component" value="Unassembled WGS sequence"/>
</dbReference>